<dbReference type="InterPro" id="IPR000700">
    <property type="entry name" value="PAS-assoc_C"/>
</dbReference>
<dbReference type="PANTHER" id="PTHR44757">
    <property type="entry name" value="DIGUANYLATE CYCLASE DGCP"/>
    <property type="match status" value="1"/>
</dbReference>
<evidence type="ECO:0000256" key="1">
    <source>
        <dbReference type="ARBA" id="ARBA00012282"/>
    </source>
</evidence>
<keyword evidence="9" id="KW-1185">Reference proteome</keyword>
<dbReference type="SMART" id="SM00267">
    <property type="entry name" value="GGDEF"/>
    <property type="match status" value="1"/>
</dbReference>
<feature type="domain" description="PAC" evidence="5">
    <location>
        <begin position="390"/>
        <end position="441"/>
    </location>
</feature>
<dbReference type="PROSITE" id="PS50883">
    <property type="entry name" value="EAL"/>
    <property type="match status" value="1"/>
</dbReference>
<dbReference type="SUPFAM" id="SSF55785">
    <property type="entry name" value="PYP-like sensor domain (PAS domain)"/>
    <property type="match status" value="1"/>
</dbReference>
<dbReference type="Proteomes" id="UP000297475">
    <property type="component" value="Unassembled WGS sequence"/>
</dbReference>
<dbReference type="CDD" id="cd01948">
    <property type="entry name" value="EAL"/>
    <property type="match status" value="1"/>
</dbReference>
<dbReference type="InterPro" id="IPR000014">
    <property type="entry name" value="PAS"/>
</dbReference>
<evidence type="ECO:0000313" key="9">
    <source>
        <dbReference type="Proteomes" id="UP000297475"/>
    </source>
</evidence>
<name>A0A4Z0WGL9_9GAMM</name>
<feature type="domain" description="EAL" evidence="6">
    <location>
        <begin position="612"/>
        <end position="866"/>
    </location>
</feature>
<dbReference type="Pfam" id="PF00563">
    <property type="entry name" value="EAL"/>
    <property type="match status" value="1"/>
</dbReference>
<evidence type="ECO:0000256" key="2">
    <source>
        <dbReference type="ARBA" id="ARBA00022636"/>
    </source>
</evidence>
<keyword evidence="2" id="KW-0973">c-di-GMP</keyword>
<dbReference type="GO" id="GO:0071111">
    <property type="term" value="F:cyclic-guanylate-specific phosphodiesterase activity"/>
    <property type="evidence" value="ECO:0007669"/>
    <property type="project" value="UniProtKB-EC"/>
</dbReference>
<dbReference type="CDD" id="cd01949">
    <property type="entry name" value="GGDEF"/>
    <property type="match status" value="1"/>
</dbReference>
<dbReference type="SMART" id="SM00091">
    <property type="entry name" value="PAS"/>
    <property type="match status" value="1"/>
</dbReference>
<dbReference type="Pfam" id="PF00990">
    <property type="entry name" value="GGDEF"/>
    <property type="match status" value="1"/>
</dbReference>
<dbReference type="SUPFAM" id="SSF141868">
    <property type="entry name" value="EAL domain-like"/>
    <property type="match status" value="1"/>
</dbReference>
<dbReference type="Pfam" id="PF08447">
    <property type="entry name" value="PAS_3"/>
    <property type="match status" value="1"/>
</dbReference>
<dbReference type="InterPro" id="IPR052155">
    <property type="entry name" value="Biofilm_reg_signaling"/>
</dbReference>
<dbReference type="Pfam" id="PF00497">
    <property type="entry name" value="SBP_bac_3"/>
    <property type="match status" value="1"/>
</dbReference>
<sequence>MRYSLVARTTCSCYLQPRPPLTTGKKQQRSLLISLVALVTMLSVARADTIQVGLYQNEPKIYRDDQGQPAGLFVELIEAIAEDQGWALNFVDCLWADCLSQLAGGNLDLMPDVAYTPDRAGQFGFHQVPIAQSWSQLYAPPGSALFSLSDLDGRRLAVLRNSVQYHYLAAAAADSDLNLEFVQVSSLQDGFSQVESRQADAVVANHFYGSRHRNHHGLTETPITFNLVGLFFAAAPDADPALLNAIDAALEAWQADAQSPYYAALVRASAIPAEQRLPPWARLLLLGVIGLVILLLATSAAMRWTIKRRTAELHATHHRMTQLLEGSPVVVYALQMPDLEPYWVSGNVNRIFGFKPEQLVAADTWESHLHPDDHALVTGTRDRILSSQKRKQEYRLLDAQGRVRHIRDEQQLIHNDQGQPEVVGTWTDLTPYYEQEAQVRYLRQYDGLTGLPNRRLLMDRLEHALRLARQNGQTIWLLFIDLDRFKVVNDTRGTSAGDELLRLVARRLETLWPGETLARLGADEFVLMAETHHFDPALASQQVLQVLREPHQLQQDSTMVSASIGMACYPDHAEDADHLLTCAELAMVEAKKGGGNRCSEYHPALRQLTTAAFELENALRHALPRQELLLHYQPQFNLHSGDITGVEALIRWQHPERGLVSPAEFIPIAERTGLIQALDHWVLEKVCQQLRIWDQVGMIVPRVAINMAAASLEDGQFADWLVQTVHRYRLTPQRFELELTESMIMQAPERTITLLEGLRRAGFGIAMDDFGTGYSNLVYLRNLPLTQLKLDQSFVRDIGRSRPNESITRAIIAMAEALDLQLLAEGIETDAQRRFLTEAGCHLGQGYLLAYPQSAEALGDSLGSRDQASRRA</sequence>
<dbReference type="PROSITE" id="PS50112">
    <property type="entry name" value="PAS"/>
    <property type="match status" value="1"/>
</dbReference>
<dbReference type="SUPFAM" id="SSF55073">
    <property type="entry name" value="Nucleotide cyclase"/>
    <property type="match status" value="1"/>
</dbReference>
<dbReference type="InterPro" id="IPR000160">
    <property type="entry name" value="GGDEF_dom"/>
</dbReference>
<dbReference type="AlphaFoldDB" id="A0A4Z0WGL9"/>
<dbReference type="Gene3D" id="3.30.450.20">
    <property type="entry name" value="PAS domain"/>
    <property type="match status" value="1"/>
</dbReference>
<keyword evidence="3" id="KW-0812">Transmembrane</keyword>
<dbReference type="SMART" id="SM00052">
    <property type="entry name" value="EAL"/>
    <property type="match status" value="1"/>
</dbReference>
<dbReference type="Gene3D" id="3.20.20.450">
    <property type="entry name" value="EAL domain"/>
    <property type="match status" value="1"/>
</dbReference>
<accession>A0A4Z0WGL9</accession>
<dbReference type="InterPro" id="IPR001633">
    <property type="entry name" value="EAL_dom"/>
</dbReference>
<dbReference type="PANTHER" id="PTHR44757:SF2">
    <property type="entry name" value="BIOFILM ARCHITECTURE MAINTENANCE PROTEIN MBAA"/>
    <property type="match status" value="1"/>
</dbReference>
<dbReference type="InterPro" id="IPR035919">
    <property type="entry name" value="EAL_sf"/>
</dbReference>
<evidence type="ECO:0000259" key="5">
    <source>
        <dbReference type="PROSITE" id="PS50113"/>
    </source>
</evidence>
<feature type="domain" description="GGDEF" evidence="7">
    <location>
        <begin position="473"/>
        <end position="603"/>
    </location>
</feature>
<dbReference type="InterPro" id="IPR035965">
    <property type="entry name" value="PAS-like_dom_sf"/>
</dbReference>
<dbReference type="InterPro" id="IPR013655">
    <property type="entry name" value="PAS_fold_3"/>
</dbReference>
<dbReference type="EMBL" id="SRMF01000002">
    <property type="protein sequence ID" value="TGG93938.1"/>
    <property type="molecule type" value="Genomic_DNA"/>
</dbReference>
<dbReference type="PROSITE" id="PS50887">
    <property type="entry name" value="GGDEF"/>
    <property type="match status" value="1"/>
</dbReference>
<evidence type="ECO:0000259" key="7">
    <source>
        <dbReference type="PROSITE" id="PS50887"/>
    </source>
</evidence>
<gene>
    <name evidence="8" type="ORF">E4656_07055</name>
</gene>
<evidence type="ECO:0000259" key="6">
    <source>
        <dbReference type="PROSITE" id="PS50883"/>
    </source>
</evidence>
<dbReference type="Gene3D" id="3.40.190.10">
    <property type="entry name" value="Periplasmic binding protein-like II"/>
    <property type="match status" value="2"/>
</dbReference>
<evidence type="ECO:0000313" key="8">
    <source>
        <dbReference type="EMBL" id="TGG93938.1"/>
    </source>
</evidence>
<evidence type="ECO:0000256" key="3">
    <source>
        <dbReference type="SAM" id="Phobius"/>
    </source>
</evidence>
<dbReference type="Gene3D" id="3.30.70.270">
    <property type="match status" value="1"/>
</dbReference>
<dbReference type="SUPFAM" id="SSF53850">
    <property type="entry name" value="Periplasmic binding protein-like II"/>
    <property type="match status" value="1"/>
</dbReference>
<feature type="domain" description="PAS" evidence="4">
    <location>
        <begin position="316"/>
        <end position="388"/>
    </location>
</feature>
<evidence type="ECO:0000259" key="4">
    <source>
        <dbReference type="PROSITE" id="PS50112"/>
    </source>
</evidence>
<dbReference type="CDD" id="cd00130">
    <property type="entry name" value="PAS"/>
    <property type="match status" value="1"/>
</dbReference>
<dbReference type="NCBIfam" id="TIGR00229">
    <property type="entry name" value="sensory_box"/>
    <property type="match status" value="1"/>
</dbReference>
<dbReference type="EC" id="3.1.4.52" evidence="1"/>
<dbReference type="InterPro" id="IPR029787">
    <property type="entry name" value="Nucleotide_cyclase"/>
</dbReference>
<keyword evidence="3" id="KW-1133">Transmembrane helix</keyword>
<dbReference type="FunFam" id="3.20.20.450:FF:000001">
    <property type="entry name" value="Cyclic di-GMP phosphodiesterase yahA"/>
    <property type="match status" value="1"/>
</dbReference>
<comment type="caution">
    <text evidence="8">The sequence shown here is derived from an EMBL/GenBank/DDBJ whole genome shotgun (WGS) entry which is preliminary data.</text>
</comment>
<protein>
    <recommendedName>
        <fullName evidence="1">cyclic-guanylate-specific phosphodiesterase</fullName>
        <ecNumber evidence="1">3.1.4.52</ecNumber>
    </recommendedName>
</protein>
<keyword evidence="3" id="KW-0472">Membrane</keyword>
<dbReference type="SMART" id="SM00062">
    <property type="entry name" value="PBPb"/>
    <property type="match status" value="1"/>
</dbReference>
<organism evidence="8 9">
    <name type="scientific">Natronospirillum operosum</name>
    <dbReference type="NCBI Taxonomy" id="2759953"/>
    <lineage>
        <taxon>Bacteria</taxon>
        <taxon>Pseudomonadati</taxon>
        <taxon>Pseudomonadota</taxon>
        <taxon>Gammaproteobacteria</taxon>
        <taxon>Oceanospirillales</taxon>
        <taxon>Natronospirillaceae</taxon>
        <taxon>Natronospirillum</taxon>
    </lineage>
</organism>
<proteinExistence type="predicted"/>
<dbReference type="InterPro" id="IPR043128">
    <property type="entry name" value="Rev_trsase/Diguanyl_cyclase"/>
</dbReference>
<reference evidence="8 9" key="1">
    <citation type="submission" date="2019-04" db="EMBL/GenBank/DDBJ databases">
        <title>Natronospirillum operosus gen. nov., sp. nov., a haloalkaliphilic satellite isolated from decaying biomass of laboratory culture of cyanobacterium Geitlerinema sp. and proposal of Natronospirillaceae fam. nov. and Saccharospirillaceae fam. nov.</title>
        <authorList>
            <person name="Kevbrin V."/>
            <person name="Boltyanskaya Y."/>
            <person name="Koziaeva V."/>
            <person name="Grouzdev D.S."/>
            <person name="Park M."/>
            <person name="Cho J."/>
        </authorList>
    </citation>
    <scope>NUCLEOTIDE SEQUENCE [LARGE SCALE GENOMIC DNA]</scope>
    <source>
        <strain evidence="8 9">G-116</strain>
    </source>
</reference>
<dbReference type="PROSITE" id="PS50113">
    <property type="entry name" value="PAC"/>
    <property type="match status" value="1"/>
</dbReference>
<dbReference type="NCBIfam" id="TIGR00254">
    <property type="entry name" value="GGDEF"/>
    <property type="match status" value="1"/>
</dbReference>
<feature type="transmembrane region" description="Helical" evidence="3">
    <location>
        <begin position="280"/>
        <end position="302"/>
    </location>
</feature>
<dbReference type="OrthoDB" id="8553030at2"/>
<dbReference type="InterPro" id="IPR001638">
    <property type="entry name" value="Solute-binding_3/MltF_N"/>
</dbReference>